<keyword evidence="2" id="KW-1185">Reference proteome</keyword>
<dbReference type="Proteomes" id="UP000077726">
    <property type="component" value="Unassembled WGS sequence"/>
</dbReference>
<protein>
    <submittedName>
        <fullName evidence="1">Uncharacterized protein</fullName>
    </submittedName>
</protein>
<gene>
    <name evidence="1" type="ORF">A7Q00_03755</name>
</gene>
<accession>A0A1B6W049</accession>
<organism evidence="1 2">
    <name type="scientific">Eikenella halliae</name>
    <dbReference type="NCBI Taxonomy" id="1795832"/>
    <lineage>
        <taxon>Bacteria</taxon>
        <taxon>Pseudomonadati</taxon>
        <taxon>Pseudomonadota</taxon>
        <taxon>Betaproteobacteria</taxon>
        <taxon>Neisseriales</taxon>
        <taxon>Neisseriaceae</taxon>
        <taxon>Eikenella</taxon>
    </lineage>
</organism>
<evidence type="ECO:0000313" key="2">
    <source>
        <dbReference type="Proteomes" id="UP000077726"/>
    </source>
</evidence>
<dbReference type="EMBL" id="LXSQ01000009">
    <property type="protein sequence ID" value="OAM43912.1"/>
    <property type="molecule type" value="Genomic_DNA"/>
</dbReference>
<evidence type="ECO:0000313" key="1">
    <source>
        <dbReference type="EMBL" id="OAM43912.1"/>
    </source>
</evidence>
<sequence>MIIEQRGKGYIYDLFSENDTKRGVRCGLTPQDAATEASRVLAELHQSGAEVAVVAPTEVFALIPAHLTGSEPIKAVRLKAIEWIADLLLVIYKDKAQIPSNVARYATHNPLKALGLITQRREMPINNPSVAELMDKIDDPEMLNFKRPASLEEQMAFDMRLYKSPYQSK</sequence>
<reference evidence="2" key="1">
    <citation type="submission" date="2016-05" db="EMBL/GenBank/DDBJ databases">
        <title>Draft genome of Corynebacterium afermentans subsp. afermentans LCDC 88199T.</title>
        <authorList>
            <person name="Bernier A.-M."/>
            <person name="Bernard K."/>
        </authorList>
    </citation>
    <scope>NUCLEOTIDE SEQUENCE [LARGE SCALE GENOMIC DNA]</scope>
    <source>
        <strain evidence="2">NML130454</strain>
    </source>
</reference>
<dbReference type="STRING" id="1795832.A7Q00_03755"/>
<comment type="caution">
    <text evidence="1">The sequence shown here is derived from an EMBL/GenBank/DDBJ whole genome shotgun (WGS) entry which is preliminary data.</text>
</comment>
<dbReference type="AlphaFoldDB" id="A0A1B6W049"/>
<name>A0A1B6W049_9NEIS</name>
<proteinExistence type="predicted"/>